<dbReference type="GO" id="GO:0043565">
    <property type="term" value="F:sequence-specific DNA binding"/>
    <property type="evidence" value="ECO:0007669"/>
    <property type="project" value="TreeGrafter"/>
</dbReference>
<proteinExistence type="inferred from homology"/>
<sequence>MRTGPCAGQHGGGGIARLLRSPSPAEEPQDLAAHRCINLRTQPQVDAALAGLGIALLPEDELMPHSEAGRLVRVLEDWCPKFNGYHLYYPSRPQQWPAFALVVQRLRG</sequence>
<dbReference type="SUPFAM" id="SSF53850">
    <property type="entry name" value="Periplasmic binding protein-like II"/>
    <property type="match status" value="1"/>
</dbReference>
<dbReference type="EMBL" id="OVTA01000047">
    <property type="protein sequence ID" value="SPS01590.1"/>
    <property type="molecule type" value="Genomic_DNA"/>
</dbReference>
<dbReference type="InterPro" id="IPR005119">
    <property type="entry name" value="LysR_subst-bd"/>
</dbReference>
<evidence type="ECO:0000256" key="2">
    <source>
        <dbReference type="SAM" id="MobiDB-lite"/>
    </source>
</evidence>
<dbReference type="Pfam" id="PF03466">
    <property type="entry name" value="LysR_substrate"/>
    <property type="match status" value="1"/>
</dbReference>
<accession>A0A375JBT9</accession>
<evidence type="ECO:0000259" key="3">
    <source>
        <dbReference type="Pfam" id="PF03466"/>
    </source>
</evidence>
<dbReference type="AlphaFoldDB" id="A0A375JBT9"/>
<evidence type="ECO:0000256" key="1">
    <source>
        <dbReference type="ARBA" id="ARBA00009437"/>
    </source>
</evidence>
<gene>
    <name evidence="4" type="ORF">CBM2634_B60006</name>
</gene>
<protein>
    <submittedName>
        <fullName evidence="4">Transcriptional regulator</fullName>
    </submittedName>
</protein>
<dbReference type="GO" id="GO:0006351">
    <property type="term" value="P:DNA-templated transcription"/>
    <property type="evidence" value="ECO:0007669"/>
    <property type="project" value="TreeGrafter"/>
</dbReference>
<feature type="domain" description="LysR substrate-binding" evidence="3">
    <location>
        <begin position="45"/>
        <end position="107"/>
    </location>
</feature>
<comment type="similarity">
    <text evidence="1">Belongs to the LysR transcriptional regulatory family.</text>
</comment>
<organism evidence="4 5">
    <name type="scientific">Cupriavidus taiwanensis</name>
    <dbReference type="NCBI Taxonomy" id="164546"/>
    <lineage>
        <taxon>Bacteria</taxon>
        <taxon>Pseudomonadati</taxon>
        <taxon>Pseudomonadota</taxon>
        <taxon>Betaproteobacteria</taxon>
        <taxon>Burkholderiales</taxon>
        <taxon>Burkholderiaceae</taxon>
        <taxon>Cupriavidus</taxon>
    </lineage>
</organism>
<dbReference type="PANTHER" id="PTHR30537">
    <property type="entry name" value="HTH-TYPE TRANSCRIPTIONAL REGULATOR"/>
    <property type="match status" value="1"/>
</dbReference>
<feature type="region of interest" description="Disordered" evidence="2">
    <location>
        <begin position="1"/>
        <end position="27"/>
    </location>
</feature>
<dbReference type="PANTHER" id="PTHR30537:SF1">
    <property type="entry name" value="HTH-TYPE TRANSCRIPTIONAL REGULATOR PGRR"/>
    <property type="match status" value="1"/>
</dbReference>
<evidence type="ECO:0000313" key="5">
    <source>
        <dbReference type="Proteomes" id="UP000256805"/>
    </source>
</evidence>
<dbReference type="Gene3D" id="3.40.190.290">
    <property type="match status" value="1"/>
</dbReference>
<evidence type="ECO:0000313" key="4">
    <source>
        <dbReference type="EMBL" id="SPS01590.1"/>
    </source>
</evidence>
<reference evidence="4 5" key="1">
    <citation type="submission" date="2018-01" db="EMBL/GenBank/DDBJ databases">
        <authorList>
            <person name="Gaut B.S."/>
            <person name="Morton B.R."/>
            <person name="Clegg M.T."/>
            <person name="Duvall M.R."/>
        </authorList>
    </citation>
    <scope>NUCLEOTIDE SEQUENCE [LARGE SCALE GENOMIC DNA]</scope>
    <source>
        <strain evidence="4">Cupriavidus taiwanensis cmp 52</strain>
    </source>
</reference>
<dbReference type="InterPro" id="IPR058163">
    <property type="entry name" value="LysR-type_TF_proteobact-type"/>
</dbReference>
<name>A0A375JBT9_9BURK</name>
<dbReference type="Proteomes" id="UP000256805">
    <property type="component" value="Unassembled WGS sequence"/>
</dbReference>
<dbReference type="GO" id="GO:0003700">
    <property type="term" value="F:DNA-binding transcription factor activity"/>
    <property type="evidence" value="ECO:0007669"/>
    <property type="project" value="TreeGrafter"/>
</dbReference>